<sequence length="85" mass="8958">MSFPISSMQPSHRTGMLVALMDALRTELKTGGIVDSLIVATVGLIVLIMLSVCSAVAPIIALPQQREGPSLWQSADEPSVLPATQ</sequence>
<evidence type="ECO:0000313" key="2">
    <source>
        <dbReference type="EMBL" id="GBC98317.1"/>
    </source>
</evidence>
<organism evidence="2 3">
    <name type="scientific">Candidatus Fervidibacter japonicus</name>
    <dbReference type="NCBI Taxonomy" id="2035412"/>
    <lineage>
        <taxon>Bacteria</taxon>
        <taxon>Candidatus Fervidibacterota</taxon>
        <taxon>Candidatus Fervidibacter</taxon>
    </lineage>
</organism>
<dbReference type="AlphaFoldDB" id="A0A2H5XB29"/>
<feature type="transmembrane region" description="Helical" evidence="1">
    <location>
        <begin position="37"/>
        <end position="62"/>
    </location>
</feature>
<gene>
    <name evidence="2" type="ORF">HRbin17_00819</name>
</gene>
<accession>A0A2H5XB29</accession>
<evidence type="ECO:0000256" key="1">
    <source>
        <dbReference type="SAM" id="Phobius"/>
    </source>
</evidence>
<reference evidence="3" key="1">
    <citation type="submission" date="2017-09" db="EMBL/GenBank/DDBJ databases">
        <title>Metaegenomics of thermophilic ammonia-oxidizing enrichment culture.</title>
        <authorList>
            <person name="Kato S."/>
            <person name="Suzuki K."/>
        </authorList>
    </citation>
    <scope>NUCLEOTIDE SEQUENCE [LARGE SCALE GENOMIC DNA]</scope>
</reference>
<protein>
    <submittedName>
        <fullName evidence="2">Uncharacterized protein</fullName>
    </submittedName>
</protein>
<keyword evidence="1" id="KW-0812">Transmembrane</keyword>
<dbReference type="EMBL" id="BEHT01000009">
    <property type="protein sequence ID" value="GBC98317.1"/>
    <property type="molecule type" value="Genomic_DNA"/>
</dbReference>
<proteinExistence type="predicted"/>
<keyword evidence="1" id="KW-1133">Transmembrane helix</keyword>
<name>A0A2H5XB29_9BACT</name>
<keyword evidence="1" id="KW-0472">Membrane</keyword>
<evidence type="ECO:0000313" key="3">
    <source>
        <dbReference type="Proteomes" id="UP000236173"/>
    </source>
</evidence>
<comment type="caution">
    <text evidence="2">The sequence shown here is derived from an EMBL/GenBank/DDBJ whole genome shotgun (WGS) entry which is preliminary data.</text>
</comment>
<dbReference type="Proteomes" id="UP000236173">
    <property type="component" value="Unassembled WGS sequence"/>
</dbReference>